<dbReference type="InterPro" id="IPR002925">
    <property type="entry name" value="Dienelactn_hydro"/>
</dbReference>
<dbReference type="PANTHER" id="PTHR43037:SF1">
    <property type="entry name" value="BLL1128 PROTEIN"/>
    <property type="match status" value="1"/>
</dbReference>
<evidence type="ECO:0000259" key="2">
    <source>
        <dbReference type="Pfam" id="PF01738"/>
    </source>
</evidence>
<dbReference type="RefSeq" id="WP_302037159.1">
    <property type="nucleotide sequence ID" value="NZ_JAUKPO010000004.1"/>
</dbReference>
<dbReference type="SUPFAM" id="SSF53474">
    <property type="entry name" value="alpha/beta-Hydrolases"/>
    <property type="match status" value="1"/>
</dbReference>
<accession>A0ABT8R537</accession>
<dbReference type="InterPro" id="IPR029058">
    <property type="entry name" value="AB_hydrolase_fold"/>
</dbReference>
<dbReference type="EMBL" id="JAUKPO010000004">
    <property type="protein sequence ID" value="MDO1446353.1"/>
    <property type="molecule type" value="Genomic_DNA"/>
</dbReference>
<evidence type="ECO:0000313" key="4">
    <source>
        <dbReference type="Proteomes" id="UP001168528"/>
    </source>
</evidence>
<keyword evidence="4" id="KW-1185">Reference proteome</keyword>
<protein>
    <submittedName>
        <fullName evidence="3">Prolyl oligopeptidase family serine peptidase</fullName>
    </submittedName>
</protein>
<evidence type="ECO:0000313" key="3">
    <source>
        <dbReference type="EMBL" id="MDO1446353.1"/>
    </source>
</evidence>
<proteinExistence type="predicted"/>
<organism evidence="3 4">
    <name type="scientific">Rhodocytophaga aerolata</name>
    <dbReference type="NCBI Taxonomy" id="455078"/>
    <lineage>
        <taxon>Bacteria</taxon>
        <taxon>Pseudomonadati</taxon>
        <taxon>Bacteroidota</taxon>
        <taxon>Cytophagia</taxon>
        <taxon>Cytophagales</taxon>
        <taxon>Rhodocytophagaceae</taxon>
        <taxon>Rhodocytophaga</taxon>
    </lineage>
</organism>
<keyword evidence="1" id="KW-0732">Signal</keyword>
<feature type="domain" description="Dienelactone hydrolase" evidence="2">
    <location>
        <begin position="76"/>
        <end position="183"/>
    </location>
</feature>
<sequence length="209" mass="23888">MHTFSYPYALYYPPGFSDQLQRKWPLILFLHGAGERGHDMEKVKAQGLPAYLQHKDIPFLVAYPQCPAGQYWSVEKLSNWLQEVLEKLDERVDEKRIYLTGISMGGYGTWRWAAAAPDKFAAIAPICGGGDPALAVQIKDVPIWAFHGEKDYIVPLSETAKMVEAVEKLGGHVTFTRYPDAAHDSWTETYHNPLLYDWFLTFSRSYNRN</sequence>
<dbReference type="PANTHER" id="PTHR43037">
    <property type="entry name" value="UNNAMED PRODUCT-RELATED"/>
    <property type="match status" value="1"/>
</dbReference>
<evidence type="ECO:0000256" key="1">
    <source>
        <dbReference type="ARBA" id="ARBA00022729"/>
    </source>
</evidence>
<dbReference type="Gene3D" id="3.40.50.1820">
    <property type="entry name" value="alpha/beta hydrolase"/>
    <property type="match status" value="1"/>
</dbReference>
<dbReference type="InterPro" id="IPR050955">
    <property type="entry name" value="Plant_Biomass_Hydrol_Est"/>
</dbReference>
<reference evidence="3" key="1">
    <citation type="submission" date="2023-07" db="EMBL/GenBank/DDBJ databases">
        <title>The genome sequence of Rhodocytophaga aerolata KACC 12507.</title>
        <authorList>
            <person name="Zhang X."/>
        </authorList>
    </citation>
    <scope>NUCLEOTIDE SEQUENCE</scope>
    <source>
        <strain evidence="3">KACC 12507</strain>
    </source>
</reference>
<dbReference type="Proteomes" id="UP001168528">
    <property type="component" value="Unassembled WGS sequence"/>
</dbReference>
<dbReference type="Pfam" id="PF01738">
    <property type="entry name" value="DLH"/>
    <property type="match status" value="1"/>
</dbReference>
<name>A0ABT8R537_9BACT</name>
<gene>
    <name evidence="3" type="ORF">Q0590_08835</name>
</gene>
<comment type="caution">
    <text evidence="3">The sequence shown here is derived from an EMBL/GenBank/DDBJ whole genome shotgun (WGS) entry which is preliminary data.</text>
</comment>